<dbReference type="InterPro" id="IPR006667">
    <property type="entry name" value="SLC41_membr_dom"/>
</dbReference>
<evidence type="ECO:0000313" key="11">
    <source>
        <dbReference type="EMBL" id="MST70238.1"/>
    </source>
</evidence>
<dbReference type="GO" id="GO:0046872">
    <property type="term" value="F:metal ion binding"/>
    <property type="evidence" value="ECO:0007669"/>
    <property type="project" value="UniProtKB-KW"/>
</dbReference>
<dbReference type="PANTHER" id="PTHR43773">
    <property type="entry name" value="MAGNESIUM TRANSPORTER MGTE"/>
    <property type="match status" value="1"/>
</dbReference>
<dbReference type="InterPro" id="IPR038076">
    <property type="entry name" value="MgtE_N_sf"/>
</dbReference>
<comment type="similarity">
    <text evidence="2 9">Belongs to the SLC41A transporter family.</text>
</comment>
<accession>A0A6N7XG89</accession>
<sequence length="464" mass="51275">MRKEILKEPISTEKIPAIIRQSPSVEAMQEQLREYHDHDIAQSFEHLSRAERNLLYTGLDAQSLADIISYMDNPADYIGEIVIDKLADVINEMDADDAADLWEDIDESVQVKLFPMLKPETRRNIRLINSYDEDEIGSLITTNYICIRRSLTIRQAMHELVKQAGEKDNISTLYVVDDRKCFCGAIDLKDLIIARENVALDSIISTAYPYLTDHDKISDSIEAIKDYAEDSLPVLNKDKRIIGIITAQDVVEAVDDEMSEDYAKLAGLSAEEDLSESTKESIKKRLPWLIILLFLGMVVSSVVGAFEGVVAILPVVICFQSLILDMAGNVGTQSLAVTIRVLMDENLSGADKLRLVVKEMKVGFCNGSLLGVMTFLVLGIYIALFKGYAMGTALLISGCVGVSLLVAIIISSLVGTLVPLLFHKINIDPAVASGPLITTVNDLVAVVTYYGLAWLLLIEIFQII</sequence>
<comment type="subcellular location">
    <subcellularLocation>
        <location evidence="9">Cell membrane</location>
        <topology evidence="9">Multi-pass membrane protein</topology>
    </subcellularLocation>
    <subcellularLocation>
        <location evidence="1">Membrane</location>
        <topology evidence="1">Multi-pass membrane protein</topology>
    </subcellularLocation>
</comment>
<feature type="transmembrane region" description="Helical" evidence="9">
    <location>
        <begin position="390"/>
        <end position="422"/>
    </location>
</feature>
<evidence type="ECO:0000256" key="3">
    <source>
        <dbReference type="ARBA" id="ARBA00022448"/>
    </source>
</evidence>
<feature type="transmembrane region" description="Helical" evidence="9">
    <location>
        <begin position="443"/>
        <end position="463"/>
    </location>
</feature>
<dbReference type="InterPro" id="IPR036739">
    <property type="entry name" value="SLC41_membr_dom_sf"/>
</dbReference>
<dbReference type="SMART" id="SM00116">
    <property type="entry name" value="CBS"/>
    <property type="match status" value="2"/>
</dbReference>
<dbReference type="SMART" id="SM00924">
    <property type="entry name" value="MgtE_N"/>
    <property type="match status" value="1"/>
</dbReference>
<dbReference type="InterPro" id="IPR006669">
    <property type="entry name" value="MgtE_transporter"/>
</dbReference>
<evidence type="ECO:0000256" key="9">
    <source>
        <dbReference type="RuleBase" id="RU362011"/>
    </source>
</evidence>
<feature type="transmembrane region" description="Helical" evidence="9">
    <location>
        <begin position="363"/>
        <end position="384"/>
    </location>
</feature>
<dbReference type="Gene3D" id="3.10.580.10">
    <property type="entry name" value="CBS-domain"/>
    <property type="match status" value="1"/>
</dbReference>
<dbReference type="PANTHER" id="PTHR43773:SF1">
    <property type="entry name" value="MAGNESIUM TRANSPORTER MGTE"/>
    <property type="match status" value="1"/>
</dbReference>
<dbReference type="Pfam" id="PF01769">
    <property type="entry name" value="MgtE"/>
    <property type="match status" value="1"/>
</dbReference>
<keyword evidence="9" id="KW-1003">Cell membrane</keyword>
<feature type="domain" description="CBS" evidence="10">
    <location>
        <begin position="204"/>
        <end position="260"/>
    </location>
</feature>
<dbReference type="InterPro" id="IPR046342">
    <property type="entry name" value="CBS_dom_sf"/>
</dbReference>
<evidence type="ECO:0000256" key="6">
    <source>
        <dbReference type="ARBA" id="ARBA00022989"/>
    </source>
</evidence>
<keyword evidence="12" id="KW-1185">Reference proteome</keyword>
<evidence type="ECO:0000256" key="1">
    <source>
        <dbReference type="ARBA" id="ARBA00004141"/>
    </source>
</evidence>
<dbReference type="Pfam" id="PF03448">
    <property type="entry name" value="MgtE_N"/>
    <property type="match status" value="1"/>
</dbReference>
<dbReference type="AlphaFoldDB" id="A0A6N7XG89"/>
<comment type="subunit">
    <text evidence="9">Homodimer.</text>
</comment>
<gene>
    <name evidence="11" type="primary">mgtE</name>
    <name evidence="11" type="ORF">FYJ65_02600</name>
</gene>
<keyword evidence="4 9" id="KW-0812">Transmembrane</keyword>
<evidence type="ECO:0000256" key="8">
    <source>
        <dbReference type="PROSITE-ProRule" id="PRU00703"/>
    </source>
</evidence>
<dbReference type="Gene3D" id="1.25.60.10">
    <property type="entry name" value="MgtE N-terminal domain-like"/>
    <property type="match status" value="1"/>
</dbReference>
<evidence type="ECO:0000313" key="12">
    <source>
        <dbReference type="Proteomes" id="UP000469424"/>
    </source>
</evidence>
<keyword evidence="9" id="KW-0479">Metal-binding</keyword>
<dbReference type="SUPFAM" id="SSF54631">
    <property type="entry name" value="CBS-domain pair"/>
    <property type="match status" value="1"/>
</dbReference>
<keyword evidence="5 9" id="KW-0460">Magnesium</keyword>
<reference evidence="11 12" key="1">
    <citation type="submission" date="2019-08" db="EMBL/GenBank/DDBJ databases">
        <title>In-depth cultivation of the pig gut microbiome towards novel bacterial diversity and tailored functional studies.</title>
        <authorList>
            <person name="Wylensek D."/>
            <person name="Hitch T.C.A."/>
            <person name="Clavel T."/>
        </authorList>
    </citation>
    <scope>NUCLEOTIDE SEQUENCE [LARGE SCALE GENOMIC DNA]</scope>
    <source>
        <strain evidence="11 12">WCA-MUC-591-APC-4B</strain>
    </source>
</reference>
<evidence type="ECO:0000256" key="2">
    <source>
        <dbReference type="ARBA" id="ARBA00009749"/>
    </source>
</evidence>
<comment type="caution">
    <text evidence="11">The sequence shown here is derived from an EMBL/GenBank/DDBJ whole genome shotgun (WGS) entry which is preliminary data.</text>
</comment>
<keyword evidence="7 9" id="KW-0472">Membrane</keyword>
<keyword evidence="6 9" id="KW-1133">Transmembrane helix</keyword>
<protein>
    <recommendedName>
        <fullName evidence="9">Magnesium transporter MgtE</fullName>
    </recommendedName>
</protein>
<dbReference type="Gene3D" id="1.10.357.20">
    <property type="entry name" value="SLC41 divalent cation transporters, integral membrane domain"/>
    <property type="match status" value="1"/>
</dbReference>
<organism evidence="11 12">
    <name type="scientific">Mogibacterium kristiansenii</name>
    <dbReference type="NCBI Taxonomy" id="2606708"/>
    <lineage>
        <taxon>Bacteria</taxon>
        <taxon>Bacillati</taxon>
        <taxon>Bacillota</taxon>
        <taxon>Clostridia</taxon>
        <taxon>Peptostreptococcales</taxon>
        <taxon>Anaerovoracaceae</taxon>
        <taxon>Mogibacterium</taxon>
    </lineage>
</organism>
<evidence type="ECO:0000256" key="7">
    <source>
        <dbReference type="ARBA" id="ARBA00023136"/>
    </source>
</evidence>
<dbReference type="NCBIfam" id="TIGR00400">
    <property type="entry name" value="mgtE"/>
    <property type="match status" value="1"/>
</dbReference>
<proteinExistence type="inferred from homology"/>
<keyword evidence="8" id="KW-0129">CBS domain</keyword>
<keyword evidence="3 9" id="KW-0813">Transport</keyword>
<comment type="caution">
    <text evidence="9">Lacks conserved residue(s) required for the propagation of feature annotation.</text>
</comment>
<dbReference type="CDD" id="cd04606">
    <property type="entry name" value="CBS_pair_Mg_transporter"/>
    <property type="match status" value="1"/>
</dbReference>
<dbReference type="GO" id="GO:0015095">
    <property type="term" value="F:magnesium ion transmembrane transporter activity"/>
    <property type="evidence" value="ECO:0007669"/>
    <property type="project" value="UniProtKB-UniRule"/>
</dbReference>
<comment type="function">
    <text evidence="9">Acts as a magnesium transporter.</text>
</comment>
<dbReference type="SUPFAM" id="SSF161093">
    <property type="entry name" value="MgtE membrane domain-like"/>
    <property type="match status" value="1"/>
</dbReference>
<dbReference type="SUPFAM" id="SSF158791">
    <property type="entry name" value="MgtE N-terminal domain-like"/>
    <property type="match status" value="1"/>
</dbReference>
<dbReference type="InterPro" id="IPR006668">
    <property type="entry name" value="Mg_transptr_MgtE_intracell_dom"/>
</dbReference>
<feature type="domain" description="CBS" evidence="10">
    <location>
        <begin position="140"/>
        <end position="202"/>
    </location>
</feature>
<feature type="transmembrane region" description="Helical" evidence="9">
    <location>
        <begin position="286"/>
        <end position="306"/>
    </location>
</feature>
<dbReference type="GO" id="GO:0005886">
    <property type="term" value="C:plasma membrane"/>
    <property type="evidence" value="ECO:0007669"/>
    <property type="project" value="UniProtKB-SubCell"/>
</dbReference>
<dbReference type="PROSITE" id="PS51371">
    <property type="entry name" value="CBS"/>
    <property type="match status" value="2"/>
</dbReference>
<evidence type="ECO:0000256" key="4">
    <source>
        <dbReference type="ARBA" id="ARBA00022692"/>
    </source>
</evidence>
<evidence type="ECO:0000259" key="10">
    <source>
        <dbReference type="PROSITE" id="PS51371"/>
    </source>
</evidence>
<dbReference type="Pfam" id="PF00571">
    <property type="entry name" value="CBS"/>
    <property type="match status" value="2"/>
</dbReference>
<dbReference type="InterPro" id="IPR000644">
    <property type="entry name" value="CBS_dom"/>
</dbReference>
<dbReference type="EMBL" id="VUNA01000003">
    <property type="protein sequence ID" value="MST70238.1"/>
    <property type="molecule type" value="Genomic_DNA"/>
</dbReference>
<evidence type="ECO:0000256" key="5">
    <source>
        <dbReference type="ARBA" id="ARBA00022842"/>
    </source>
</evidence>
<dbReference type="Proteomes" id="UP000469424">
    <property type="component" value="Unassembled WGS sequence"/>
</dbReference>
<name>A0A6N7XG89_9FIRM</name>